<name>G6XHD4_9PROT</name>
<gene>
    <name evidence="1" type="ORF">GMO_09000</name>
</gene>
<evidence type="ECO:0000313" key="2">
    <source>
        <dbReference type="Proteomes" id="UP000004949"/>
    </source>
</evidence>
<evidence type="ECO:0000313" key="1">
    <source>
        <dbReference type="EMBL" id="EHH69592.1"/>
    </source>
</evidence>
<accession>G6XHD4</accession>
<reference evidence="1 2" key="1">
    <citation type="submission" date="2011-10" db="EMBL/GenBank/DDBJ databases">
        <title>Genome sequence of Gluconobacter morbifer G707, isolated from Drosophila gut.</title>
        <authorList>
            <person name="Lee W.-J."/>
            <person name="Kim E.-K."/>
        </authorList>
    </citation>
    <scope>NUCLEOTIDE SEQUENCE [LARGE SCALE GENOMIC DNA]</scope>
    <source>
        <strain evidence="1 2">G707</strain>
    </source>
</reference>
<proteinExistence type="predicted"/>
<organism evidence="1 2">
    <name type="scientific">Gluconobacter morbifer G707</name>
    <dbReference type="NCBI Taxonomy" id="1088869"/>
    <lineage>
        <taxon>Bacteria</taxon>
        <taxon>Pseudomonadati</taxon>
        <taxon>Pseudomonadota</taxon>
        <taxon>Alphaproteobacteria</taxon>
        <taxon>Acetobacterales</taxon>
        <taxon>Acetobacteraceae</taxon>
        <taxon>Gluconobacter</taxon>
    </lineage>
</organism>
<sequence>MSGSQGHREALVAHLAAEGELFSPEDTIFPEFLLRGARP</sequence>
<keyword evidence="2" id="KW-1185">Reference proteome</keyword>
<dbReference type="AlphaFoldDB" id="G6XHD4"/>
<comment type="caution">
    <text evidence="1">The sequence shown here is derived from an EMBL/GenBank/DDBJ whole genome shotgun (WGS) entry which is preliminary data.</text>
</comment>
<protein>
    <submittedName>
        <fullName evidence="1">Uncharacterized protein</fullName>
    </submittedName>
</protein>
<dbReference type="Proteomes" id="UP000004949">
    <property type="component" value="Unassembled WGS sequence"/>
</dbReference>
<dbReference type="EMBL" id="AGQV01000001">
    <property type="protein sequence ID" value="EHH69592.1"/>
    <property type="molecule type" value="Genomic_DNA"/>
</dbReference>
<dbReference type="PATRIC" id="fig|1088869.3.peg.906"/>